<accession>A0ABV7DZR1</accession>
<evidence type="ECO:0000313" key="2">
    <source>
        <dbReference type="Proteomes" id="UP001595445"/>
    </source>
</evidence>
<gene>
    <name evidence="1" type="ORF">ACFOD6_19905</name>
</gene>
<comment type="caution">
    <text evidence="1">The sequence shown here is derived from an EMBL/GenBank/DDBJ whole genome shotgun (WGS) entry which is preliminary data.</text>
</comment>
<reference evidence="2" key="1">
    <citation type="journal article" date="2019" name="Int. J. Syst. Evol. Microbiol.">
        <title>The Global Catalogue of Microorganisms (GCM) 10K type strain sequencing project: providing services to taxonomists for standard genome sequencing and annotation.</title>
        <authorList>
            <consortium name="The Broad Institute Genomics Platform"/>
            <consortium name="The Broad Institute Genome Sequencing Center for Infectious Disease"/>
            <person name="Wu L."/>
            <person name="Ma J."/>
        </authorList>
    </citation>
    <scope>NUCLEOTIDE SEQUENCE [LARGE SCALE GENOMIC DNA]</scope>
    <source>
        <strain evidence="2">KCTC 62102</strain>
    </source>
</reference>
<name>A0ABV7DZR1_9RHOB</name>
<dbReference type="RefSeq" id="WP_197646237.1">
    <property type="nucleotide sequence ID" value="NZ_JAEACP010000017.1"/>
</dbReference>
<dbReference type="Proteomes" id="UP001595445">
    <property type="component" value="Unassembled WGS sequence"/>
</dbReference>
<proteinExistence type="predicted"/>
<dbReference type="EMBL" id="JBHRSM010000052">
    <property type="protein sequence ID" value="MFC3088310.1"/>
    <property type="molecule type" value="Genomic_DNA"/>
</dbReference>
<keyword evidence="2" id="KW-1185">Reference proteome</keyword>
<evidence type="ECO:0000313" key="1">
    <source>
        <dbReference type="EMBL" id="MFC3088310.1"/>
    </source>
</evidence>
<organism evidence="1 2">
    <name type="scientific">Tabrizicola soli</name>
    <dbReference type="NCBI Taxonomy" id="2185115"/>
    <lineage>
        <taxon>Bacteria</taxon>
        <taxon>Pseudomonadati</taxon>
        <taxon>Pseudomonadota</taxon>
        <taxon>Alphaproteobacteria</taxon>
        <taxon>Rhodobacterales</taxon>
        <taxon>Paracoccaceae</taxon>
        <taxon>Tabrizicola</taxon>
    </lineage>
</organism>
<protein>
    <submittedName>
        <fullName evidence="1">Uncharacterized protein</fullName>
    </submittedName>
</protein>
<sequence length="176" mass="19150">MTGPGRFGIDWRGRARHLLLGGAVSLATVLATAALSAWPAWQSLPPGEAVLRLSFSHSGARNCRDRTEDELAKLPPNMRDAQICDRRRAPVRIEMDIDGQPVLAADLAPSGLAGSGPSRVYHRFELPAGRYKVDLRMRDDPAVAGFTQEATFDIDLVPAQSQAIDFDASAGRFFLH</sequence>